<feature type="domain" description="DUF6570" evidence="2">
    <location>
        <begin position="190"/>
        <end position="336"/>
    </location>
</feature>
<protein>
    <recommendedName>
        <fullName evidence="2">DUF6570 domain-containing protein</fullName>
    </recommendedName>
</protein>
<evidence type="ECO:0000313" key="4">
    <source>
        <dbReference type="Proteomes" id="UP000683000"/>
    </source>
</evidence>
<name>A0A8I2YZ07_9AGAM</name>
<evidence type="ECO:0000313" key="3">
    <source>
        <dbReference type="EMBL" id="KAG6379573.1"/>
    </source>
</evidence>
<dbReference type="Proteomes" id="UP000683000">
    <property type="component" value="Unassembled WGS sequence"/>
</dbReference>
<dbReference type="InterPro" id="IPR046700">
    <property type="entry name" value="DUF6570"/>
</dbReference>
<comment type="caution">
    <text evidence="3">The sequence shown here is derived from an EMBL/GenBank/DDBJ whole genome shotgun (WGS) entry which is preliminary data.</text>
</comment>
<reference evidence="3" key="1">
    <citation type="submission" date="2021-03" db="EMBL/GenBank/DDBJ databases">
        <title>Evolutionary innovations through gain and loss of genes in the ectomycorrhizal Boletales.</title>
        <authorList>
            <person name="Wu G."/>
            <person name="Miyauchi S."/>
            <person name="Morin E."/>
            <person name="Yang Z.-L."/>
            <person name="Xu J."/>
            <person name="Martin F.M."/>
        </authorList>
    </citation>
    <scope>NUCLEOTIDE SEQUENCE</scope>
    <source>
        <strain evidence="3">BR01</strain>
    </source>
</reference>
<organism evidence="3 4">
    <name type="scientific">Boletus reticuloceps</name>
    <dbReference type="NCBI Taxonomy" id="495285"/>
    <lineage>
        <taxon>Eukaryota</taxon>
        <taxon>Fungi</taxon>
        <taxon>Dikarya</taxon>
        <taxon>Basidiomycota</taxon>
        <taxon>Agaricomycotina</taxon>
        <taxon>Agaricomycetes</taxon>
        <taxon>Agaricomycetidae</taxon>
        <taxon>Boletales</taxon>
        <taxon>Boletineae</taxon>
        <taxon>Boletaceae</taxon>
        <taxon>Boletoideae</taxon>
        <taxon>Boletus</taxon>
    </lineage>
</organism>
<dbReference type="EMBL" id="JAGFBS010000004">
    <property type="protein sequence ID" value="KAG6379573.1"/>
    <property type="molecule type" value="Genomic_DNA"/>
</dbReference>
<feature type="region of interest" description="Disordered" evidence="1">
    <location>
        <begin position="363"/>
        <end position="389"/>
    </location>
</feature>
<evidence type="ECO:0000256" key="1">
    <source>
        <dbReference type="SAM" id="MobiDB-lite"/>
    </source>
</evidence>
<dbReference type="OrthoDB" id="3257061at2759"/>
<sequence length="389" mass="43508">MSYHLALQGLTVKQLIQAIGGYQLTSREKRSRELLEEAVKSSNTFQNSVIEAYEEKAKRREEDEQGRLKRCRFLQEEAPRFQSGIYNDEFLTCVDDDVANEATSAFIDRTGNESLKQAICVVCAGEFFKSETDEHLLEDIEHKNVLRPSHEHPGQHLLFGMLLYEDAVSICDGEYYGHICRSCFKDLKVGKIPSCALANNLWVGNVPAQLSVLSLPEQVLISRYYAASYIVKLYPRSRGTRSSSGPMFNSALRGNVASYCMNTQDIARMVQGDFLPHHPNILAATIGVTLVGAKNIPDRSLPGFLHVSRQRIRDALVFLKENNPFYEHVQISEDNLSLLPDNGVPVQLIAVVKELPNDTVINDEGSGYVLDEEGTESNEYSGNEGSVKQ</sequence>
<dbReference type="Pfam" id="PF20209">
    <property type="entry name" value="DUF6570"/>
    <property type="match status" value="1"/>
</dbReference>
<feature type="compositionally biased region" description="Polar residues" evidence="1">
    <location>
        <begin position="377"/>
        <end position="389"/>
    </location>
</feature>
<evidence type="ECO:0000259" key="2">
    <source>
        <dbReference type="Pfam" id="PF20209"/>
    </source>
</evidence>
<keyword evidence="4" id="KW-1185">Reference proteome</keyword>
<gene>
    <name evidence="3" type="ORF">JVT61DRAFT_10077</name>
</gene>
<accession>A0A8I2YZ07</accession>
<proteinExistence type="predicted"/>
<dbReference type="AlphaFoldDB" id="A0A8I2YZ07"/>